<feature type="compositionally biased region" description="Basic residues" evidence="6">
    <location>
        <begin position="351"/>
        <end position="361"/>
    </location>
</feature>
<evidence type="ECO:0000256" key="1">
    <source>
        <dbReference type="ARBA" id="ARBA00022670"/>
    </source>
</evidence>
<name>A0A841C401_9ACTN</name>
<keyword evidence="5 10" id="KW-0482">Metalloprotease</keyword>
<dbReference type="SUPFAM" id="SSF55486">
    <property type="entry name" value="Metalloproteases ('zincins'), catalytic domain"/>
    <property type="match status" value="1"/>
</dbReference>
<reference evidence="10 11" key="1">
    <citation type="submission" date="2020-08" db="EMBL/GenBank/DDBJ databases">
        <title>Sequencing the genomes of 1000 actinobacteria strains.</title>
        <authorList>
            <person name="Klenk H.-P."/>
        </authorList>
    </citation>
    <scope>NUCLEOTIDE SEQUENCE [LARGE SCALE GENOMIC DNA]</scope>
    <source>
        <strain evidence="10 11">DSM 45362</strain>
    </source>
</reference>
<evidence type="ECO:0000313" key="11">
    <source>
        <dbReference type="Proteomes" id="UP000587527"/>
    </source>
</evidence>
<dbReference type="Proteomes" id="UP000587527">
    <property type="component" value="Unassembled WGS sequence"/>
</dbReference>
<keyword evidence="1 10" id="KW-0645">Protease</keyword>
<evidence type="ECO:0000313" key="10">
    <source>
        <dbReference type="EMBL" id="MBB5874666.1"/>
    </source>
</evidence>
<dbReference type="GO" id="GO:0004222">
    <property type="term" value="F:metalloendopeptidase activity"/>
    <property type="evidence" value="ECO:0007669"/>
    <property type="project" value="InterPro"/>
</dbReference>
<dbReference type="InterPro" id="IPR011096">
    <property type="entry name" value="FTP_domain"/>
</dbReference>
<feature type="region of interest" description="Disordered" evidence="6">
    <location>
        <begin position="331"/>
        <end position="409"/>
    </location>
</feature>
<evidence type="ECO:0000259" key="9">
    <source>
        <dbReference type="Pfam" id="PF07504"/>
    </source>
</evidence>
<feature type="chain" id="PRO_5032816752" evidence="7">
    <location>
        <begin position="31"/>
        <end position="409"/>
    </location>
</feature>
<dbReference type="PANTHER" id="PTHR33794:SF1">
    <property type="entry name" value="BACILLOLYSIN"/>
    <property type="match status" value="1"/>
</dbReference>
<dbReference type="EMBL" id="JACHMN010000004">
    <property type="protein sequence ID" value="MBB5874666.1"/>
    <property type="molecule type" value="Genomic_DNA"/>
</dbReference>
<keyword evidence="11" id="KW-1185">Reference proteome</keyword>
<dbReference type="Gene3D" id="3.10.170.10">
    <property type="match status" value="1"/>
</dbReference>
<accession>A0A841C401</accession>
<comment type="caution">
    <text evidence="10">The sequence shown here is derived from an EMBL/GenBank/DDBJ whole genome shotgun (WGS) entry which is preliminary data.</text>
</comment>
<evidence type="ECO:0000256" key="7">
    <source>
        <dbReference type="SAM" id="SignalP"/>
    </source>
</evidence>
<feature type="domain" description="Peptidase M4" evidence="8">
    <location>
        <begin position="201"/>
        <end position="335"/>
    </location>
</feature>
<dbReference type="Gene3D" id="3.10.450.490">
    <property type="match status" value="1"/>
</dbReference>
<keyword evidence="3" id="KW-0378">Hydrolase</keyword>
<evidence type="ECO:0000256" key="6">
    <source>
        <dbReference type="SAM" id="MobiDB-lite"/>
    </source>
</evidence>
<feature type="signal peptide" evidence="7">
    <location>
        <begin position="1"/>
        <end position="30"/>
    </location>
</feature>
<sequence>MKVRKSYLAATTMVATFVMVAAATTQASGAAEPASVTSFDAVKAATANAEALVAARPDAIMSSAGEAYAHGSAISANGLNYIAYERTYQGLPVIGGDFVVVTDAVGKVILTSVAQESQIGTIATTPAISAAAAERVARKQLAKVSSVEPTRLVVSTLTGAAKLAWQTTVVGTGAEGYSRLTVTVDAKSGAVLDKLERVLSGTGNGNWEGTVTVATKLSGGTYSLSSPNTTNMPCQNATGNVTYTGSDDVWGNGVGTNRETGCVDALYGAEKMASMLSAWLNRNGMNGSGGAWPIRVGLNQVNAYYDGSQVQIGKNNAGAWIGATDVISHEMGHGVDDTTPSGISRNGTPGVHRRRLRRGGRGLRGQPERPGRLHGRRGGQPDRRRTHPQHVQPVAQGAPELLLQQHPEH</sequence>
<gene>
    <name evidence="10" type="ORF">F4553_008118</name>
</gene>
<feature type="domain" description="FTP" evidence="9">
    <location>
        <begin position="76"/>
        <end position="109"/>
    </location>
</feature>
<keyword evidence="4" id="KW-0862">Zinc</keyword>
<evidence type="ECO:0000256" key="3">
    <source>
        <dbReference type="ARBA" id="ARBA00022801"/>
    </source>
</evidence>
<dbReference type="Pfam" id="PF07504">
    <property type="entry name" value="FTP"/>
    <property type="match status" value="1"/>
</dbReference>
<keyword evidence="2" id="KW-0479">Metal-binding</keyword>
<evidence type="ECO:0000256" key="4">
    <source>
        <dbReference type="ARBA" id="ARBA00022833"/>
    </source>
</evidence>
<evidence type="ECO:0000256" key="2">
    <source>
        <dbReference type="ARBA" id="ARBA00022723"/>
    </source>
</evidence>
<dbReference type="GO" id="GO:0046872">
    <property type="term" value="F:metal ion binding"/>
    <property type="evidence" value="ECO:0007669"/>
    <property type="project" value="UniProtKB-KW"/>
</dbReference>
<dbReference type="Pfam" id="PF01447">
    <property type="entry name" value="Peptidase_M4"/>
    <property type="match status" value="1"/>
</dbReference>
<protein>
    <submittedName>
        <fullName evidence="10">Zn-dependent metalloprotease</fullName>
    </submittedName>
</protein>
<keyword evidence="7" id="KW-0732">Signal</keyword>
<dbReference type="GO" id="GO:0006508">
    <property type="term" value="P:proteolysis"/>
    <property type="evidence" value="ECO:0007669"/>
    <property type="project" value="UniProtKB-KW"/>
</dbReference>
<evidence type="ECO:0000256" key="5">
    <source>
        <dbReference type="ARBA" id="ARBA00023049"/>
    </source>
</evidence>
<dbReference type="AlphaFoldDB" id="A0A841C401"/>
<proteinExistence type="predicted"/>
<dbReference type="InterPro" id="IPR050728">
    <property type="entry name" value="Zinc_Metalloprotease_M4"/>
</dbReference>
<organism evidence="10 11">
    <name type="scientific">Allocatelliglobosispora scoriae</name>
    <dbReference type="NCBI Taxonomy" id="643052"/>
    <lineage>
        <taxon>Bacteria</taxon>
        <taxon>Bacillati</taxon>
        <taxon>Actinomycetota</taxon>
        <taxon>Actinomycetes</taxon>
        <taxon>Micromonosporales</taxon>
        <taxon>Micromonosporaceae</taxon>
        <taxon>Allocatelliglobosispora</taxon>
    </lineage>
</organism>
<dbReference type="InterPro" id="IPR013856">
    <property type="entry name" value="Peptidase_M4_domain"/>
</dbReference>
<dbReference type="PANTHER" id="PTHR33794">
    <property type="entry name" value="BACILLOLYSIN"/>
    <property type="match status" value="1"/>
</dbReference>
<evidence type="ECO:0000259" key="8">
    <source>
        <dbReference type="Pfam" id="PF01447"/>
    </source>
</evidence>